<protein>
    <submittedName>
        <fullName evidence="1">Uncharacterized protein</fullName>
    </submittedName>
</protein>
<dbReference type="InterPro" id="IPR011990">
    <property type="entry name" value="TPR-like_helical_dom_sf"/>
</dbReference>
<evidence type="ECO:0000313" key="2">
    <source>
        <dbReference type="Proteomes" id="UP001383192"/>
    </source>
</evidence>
<dbReference type="EMBL" id="JAYKXP010000084">
    <property type="protein sequence ID" value="KAK7029360.1"/>
    <property type="molecule type" value="Genomic_DNA"/>
</dbReference>
<dbReference type="SUPFAM" id="SSF48452">
    <property type="entry name" value="TPR-like"/>
    <property type="match status" value="1"/>
</dbReference>
<name>A0AAW0BQF2_9AGAR</name>
<dbReference type="AlphaFoldDB" id="A0AAW0BQF2"/>
<keyword evidence="2" id="KW-1185">Reference proteome</keyword>
<dbReference type="Gene3D" id="1.25.40.10">
    <property type="entry name" value="Tetratricopeptide repeat domain"/>
    <property type="match status" value="1"/>
</dbReference>
<dbReference type="Pfam" id="PF06041">
    <property type="entry name" value="DUF924"/>
    <property type="match status" value="1"/>
</dbReference>
<organism evidence="1 2">
    <name type="scientific">Paramarasmius palmivorus</name>
    <dbReference type="NCBI Taxonomy" id="297713"/>
    <lineage>
        <taxon>Eukaryota</taxon>
        <taxon>Fungi</taxon>
        <taxon>Dikarya</taxon>
        <taxon>Basidiomycota</taxon>
        <taxon>Agaricomycotina</taxon>
        <taxon>Agaricomycetes</taxon>
        <taxon>Agaricomycetidae</taxon>
        <taxon>Agaricales</taxon>
        <taxon>Marasmiineae</taxon>
        <taxon>Marasmiaceae</taxon>
        <taxon>Paramarasmius</taxon>
    </lineage>
</organism>
<accession>A0AAW0BQF2</accession>
<proteinExistence type="predicted"/>
<dbReference type="Proteomes" id="UP001383192">
    <property type="component" value="Unassembled WGS sequence"/>
</dbReference>
<gene>
    <name evidence="1" type="ORF">VNI00_014614</name>
</gene>
<evidence type="ECO:0000313" key="1">
    <source>
        <dbReference type="EMBL" id="KAK7029360.1"/>
    </source>
</evidence>
<reference evidence="1 2" key="1">
    <citation type="submission" date="2024-01" db="EMBL/GenBank/DDBJ databases">
        <title>A draft genome for a cacao thread blight-causing isolate of Paramarasmius palmivorus.</title>
        <authorList>
            <person name="Baruah I.K."/>
            <person name="Bukari Y."/>
            <person name="Amoako-Attah I."/>
            <person name="Meinhardt L.W."/>
            <person name="Bailey B.A."/>
            <person name="Cohen S.P."/>
        </authorList>
    </citation>
    <scope>NUCLEOTIDE SEQUENCE [LARGE SCALE GENOMIC DNA]</scope>
    <source>
        <strain evidence="1 2">GH-12</strain>
    </source>
</reference>
<sequence>MVRKFWLYAPLIHSEELKDHDLVKTKIEEMRRDVEAYSGRRDPARDTWEEDAKDVTLFARLVKEEPPKTFADFFFWLFRVFDAHRPIIERYGRYPYRNVAQGRETSEAEEHYLQLTENFGMPELSEEEVQKLKRQVKEDVWDPLSDSGPA</sequence>
<comment type="caution">
    <text evidence="1">The sequence shown here is derived from an EMBL/GenBank/DDBJ whole genome shotgun (WGS) entry which is preliminary data.</text>
</comment>
<dbReference type="InterPro" id="IPR010323">
    <property type="entry name" value="DUF924"/>
</dbReference>